<evidence type="ECO:0000256" key="1">
    <source>
        <dbReference type="ARBA" id="ARBA00022630"/>
    </source>
</evidence>
<dbReference type="PRINTS" id="PR00368">
    <property type="entry name" value="FADPNR"/>
</dbReference>
<dbReference type="PRINTS" id="PR00469">
    <property type="entry name" value="PNDRDTASEII"/>
</dbReference>
<dbReference type="InterPro" id="IPR036188">
    <property type="entry name" value="FAD/NAD-bd_sf"/>
</dbReference>
<evidence type="ECO:0000256" key="3">
    <source>
        <dbReference type="ARBA" id="ARBA00022857"/>
    </source>
</evidence>
<dbReference type="PANTHER" id="PTHR48105">
    <property type="entry name" value="THIOREDOXIN REDUCTASE 1-RELATED-RELATED"/>
    <property type="match status" value="1"/>
</dbReference>
<keyword evidence="4" id="KW-0560">Oxidoreductase</keyword>
<evidence type="ECO:0000313" key="10">
    <source>
        <dbReference type="EMBL" id="CAB5023765.1"/>
    </source>
</evidence>
<organism evidence="6">
    <name type="scientific">freshwater metagenome</name>
    <dbReference type="NCBI Taxonomy" id="449393"/>
    <lineage>
        <taxon>unclassified sequences</taxon>
        <taxon>metagenomes</taxon>
        <taxon>ecological metagenomes</taxon>
    </lineage>
</organism>
<dbReference type="Gene3D" id="3.50.50.60">
    <property type="entry name" value="FAD/NAD(P)-binding domain"/>
    <property type="match status" value="2"/>
</dbReference>
<dbReference type="HAMAP" id="MF_01685">
    <property type="entry name" value="FENR2"/>
    <property type="match status" value="1"/>
</dbReference>
<reference evidence="6" key="1">
    <citation type="submission" date="2020-05" db="EMBL/GenBank/DDBJ databases">
        <authorList>
            <person name="Chiriac C."/>
            <person name="Salcher M."/>
            <person name="Ghai R."/>
            <person name="Kavagutti S V."/>
        </authorList>
    </citation>
    <scope>NUCLEOTIDE SEQUENCE</scope>
</reference>
<keyword evidence="2" id="KW-0274">FAD</keyword>
<keyword evidence="3" id="KW-0521">NADP</keyword>
<dbReference type="AlphaFoldDB" id="A0A6J5ZP46"/>
<gene>
    <name evidence="8" type="ORF">UFOPK2648_00680</name>
    <name evidence="9" type="ORF">UFOPK3037_01605</name>
    <name evidence="7" type="ORF">UFOPK3406_01413</name>
    <name evidence="6" type="ORF">UFOPK3925_01147</name>
    <name evidence="10" type="ORF">UFOPK4097_01091</name>
    <name evidence="11" type="ORF">UFOPK4301_01167</name>
</gene>
<dbReference type="EMBL" id="CAEZYC010000030">
    <property type="protein sequence ID" value="CAB4707459.1"/>
    <property type="molecule type" value="Genomic_DNA"/>
</dbReference>
<name>A0A6J5ZP46_9ZZZZ</name>
<evidence type="ECO:0000313" key="11">
    <source>
        <dbReference type="EMBL" id="CAB5053773.1"/>
    </source>
</evidence>
<dbReference type="EMBL" id="CAFBQG010000169">
    <property type="protein sequence ID" value="CAB5053773.1"/>
    <property type="molecule type" value="Genomic_DNA"/>
</dbReference>
<protein>
    <submittedName>
        <fullName evidence="6">Unannotated protein</fullName>
    </submittedName>
</protein>
<evidence type="ECO:0000313" key="8">
    <source>
        <dbReference type="EMBL" id="CAB4707459.1"/>
    </source>
</evidence>
<evidence type="ECO:0000313" key="9">
    <source>
        <dbReference type="EMBL" id="CAB4815037.1"/>
    </source>
</evidence>
<dbReference type="InterPro" id="IPR050097">
    <property type="entry name" value="Ferredoxin-NADP_redctase_2"/>
</dbReference>
<evidence type="ECO:0000313" key="7">
    <source>
        <dbReference type="EMBL" id="CAB4344815.1"/>
    </source>
</evidence>
<dbReference type="SUPFAM" id="SSF51905">
    <property type="entry name" value="FAD/NAD(P)-binding domain"/>
    <property type="match status" value="1"/>
</dbReference>
<sequence>MSDVLVIGAGPAGLYAAYYAGFRGFSVTVLDVLTEPGGQITAMYPEKEIFDIAGFPSVKGRDLVEGLMVQAGAFNPKFILGERAEELETSETGPVLVVTDKGTVIEAKVVIITGGIGSFTPRELPAGNEYVGKGLVYFVPKLDVHAGKDVVIIGGGDSAFDWAYSLAPIAKSVTLVHRRETFRAHAATVDQVRAMGVELVINSEVESVTGDDWVEAVTIKNKDGESRTLPAQTLVAALGFIANIGPIANWGIELEKRRIVVDTTMKTNLPRVYSAGDITTYVGKVPLISVGFGEAGLAVNNSVPYIDEHQGVFPGHSSGGGE</sequence>
<dbReference type="GO" id="GO:0004324">
    <property type="term" value="F:ferredoxin-NADP+ reductase activity"/>
    <property type="evidence" value="ECO:0007669"/>
    <property type="project" value="InterPro"/>
</dbReference>
<dbReference type="EMBL" id="CAESAD010000008">
    <property type="protein sequence ID" value="CAB4342617.1"/>
    <property type="molecule type" value="Genomic_DNA"/>
</dbReference>
<feature type="domain" description="FAD/NAD(P)-binding" evidence="5">
    <location>
        <begin position="3"/>
        <end position="286"/>
    </location>
</feature>
<dbReference type="InterPro" id="IPR022890">
    <property type="entry name" value="Fd--NADP_Rdtase_type_2"/>
</dbReference>
<dbReference type="EMBL" id="CAFBPK010000018">
    <property type="protein sequence ID" value="CAB5023765.1"/>
    <property type="molecule type" value="Genomic_DNA"/>
</dbReference>
<evidence type="ECO:0000313" key="6">
    <source>
        <dbReference type="EMBL" id="CAB4342617.1"/>
    </source>
</evidence>
<evidence type="ECO:0000259" key="5">
    <source>
        <dbReference type="Pfam" id="PF07992"/>
    </source>
</evidence>
<proteinExistence type="inferred from homology"/>
<evidence type="ECO:0000256" key="4">
    <source>
        <dbReference type="ARBA" id="ARBA00023002"/>
    </source>
</evidence>
<dbReference type="InterPro" id="IPR023753">
    <property type="entry name" value="FAD/NAD-binding_dom"/>
</dbReference>
<keyword evidence="1" id="KW-0285">Flavoprotein</keyword>
<evidence type="ECO:0000256" key="2">
    <source>
        <dbReference type="ARBA" id="ARBA00022827"/>
    </source>
</evidence>
<dbReference type="EMBL" id="CAFAAO010000032">
    <property type="protein sequence ID" value="CAB4815037.1"/>
    <property type="molecule type" value="Genomic_DNA"/>
</dbReference>
<accession>A0A6J5ZP46</accession>
<dbReference type="EMBL" id="CAESAI010000061">
    <property type="protein sequence ID" value="CAB4344815.1"/>
    <property type="molecule type" value="Genomic_DNA"/>
</dbReference>
<dbReference type="Pfam" id="PF07992">
    <property type="entry name" value="Pyr_redox_2"/>
    <property type="match status" value="1"/>
</dbReference>